<dbReference type="CDD" id="cd02440">
    <property type="entry name" value="AdoMet_MTases"/>
    <property type="match status" value="1"/>
</dbReference>
<dbReference type="GO" id="GO:0008168">
    <property type="term" value="F:methyltransferase activity"/>
    <property type="evidence" value="ECO:0000318"/>
    <property type="project" value="GO_Central"/>
</dbReference>
<dbReference type="Pfam" id="PF08241">
    <property type="entry name" value="Methyltransf_11"/>
    <property type="match status" value="1"/>
</dbReference>
<dbReference type="PANTHER" id="PTHR43591:SF24">
    <property type="entry name" value="2-METHOXY-6-POLYPRENYL-1,4-BENZOQUINOL METHYLASE, MITOCHONDRIAL"/>
    <property type="match status" value="1"/>
</dbReference>
<dbReference type="PATRIC" id="fig|224324.8.peg.216"/>
<dbReference type="EnsemblBacteria" id="AAC06583">
    <property type="protein sequence ID" value="AAC06583"/>
    <property type="gene ID" value="aq_262"/>
</dbReference>
<dbReference type="InterPro" id="IPR013216">
    <property type="entry name" value="Methyltransf_11"/>
</dbReference>
<dbReference type="InParanoid" id="O66620"/>
<dbReference type="InterPro" id="IPR029063">
    <property type="entry name" value="SAM-dependent_MTases_sf"/>
</dbReference>
<dbReference type="GO" id="GO:0008757">
    <property type="term" value="F:S-adenosylmethionine-dependent methyltransferase activity"/>
    <property type="evidence" value="ECO:0007669"/>
    <property type="project" value="InterPro"/>
</dbReference>
<evidence type="ECO:0000259" key="1">
    <source>
        <dbReference type="Pfam" id="PF08241"/>
    </source>
</evidence>
<keyword evidence="3" id="KW-1185">Reference proteome</keyword>
<evidence type="ECO:0000313" key="3">
    <source>
        <dbReference type="Proteomes" id="UP000000798"/>
    </source>
</evidence>
<gene>
    <name evidence="2" type="ordered locus">aq_262</name>
</gene>
<sequence length="189" mass="21838">MAFKFPAENWEVLLNPERSEWQSVEVFLKAVNPSENEVWVDLGCGPGYFTLPLAKRVKKVYAVDLEEKMLEVCEMRAREEGIENIEFVKCEEDRIPLPDEIADGVLMANLIHELIKPKEFLSEVKRISKPAAKIVVIDWHPLPSPAGPPLEERIPKEKAIEIMEDNGFVLEEDLDVYPYHYFLVFKNLQ</sequence>
<evidence type="ECO:0000313" key="2">
    <source>
        <dbReference type="EMBL" id="AAC06583.1"/>
    </source>
</evidence>
<dbReference type="PIR" id="H70323">
    <property type="entry name" value="H70323"/>
</dbReference>
<reference evidence="2 3" key="1">
    <citation type="journal article" date="1998" name="Nature">
        <title>The complete genome of the hyperthermophilic bacterium Aquifex aeolicus.</title>
        <authorList>
            <person name="Deckert G."/>
            <person name="Warren P.V."/>
            <person name="Gaasterland T."/>
            <person name="Young W.G."/>
            <person name="Lenox A.L."/>
            <person name="Graham D.E."/>
            <person name="Overbeek R."/>
            <person name="Snead M.A."/>
            <person name="Keller M."/>
            <person name="Aujay M."/>
            <person name="Huber R."/>
            <person name="Feldman R.A."/>
            <person name="Short J.M."/>
            <person name="Olson G.J."/>
            <person name="Swanson R.V."/>
        </authorList>
    </citation>
    <scope>NUCLEOTIDE SEQUENCE [LARGE SCALE GENOMIC DNA]</scope>
    <source>
        <strain evidence="2 3">VF5</strain>
    </source>
</reference>
<dbReference type="FunCoup" id="O66620">
    <property type="interactions" value="371"/>
</dbReference>
<dbReference type="Proteomes" id="UP000000798">
    <property type="component" value="Chromosome"/>
</dbReference>
<name>O66620_AQUAE</name>
<proteinExistence type="predicted"/>
<dbReference type="OrthoDB" id="9784101at2"/>
<dbReference type="AlphaFoldDB" id="O66620"/>
<dbReference type="PANTHER" id="PTHR43591">
    <property type="entry name" value="METHYLTRANSFERASE"/>
    <property type="match status" value="1"/>
</dbReference>
<dbReference type="EMBL" id="AE000657">
    <property type="protein sequence ID" value="AAC06583.1"/>
    <property type="molecule type" value="Genomic_DNA"/>
</dbReference>
<dbReference type="RefSeq" id="WP_010880118.1">
    <property type="nucleotide sequence ID" value="NC_000918.1"/>
</dbReference>
<protein>
    <recommendedName>
        <fullName evidence="1">Methyltransferase type 11 domain-containing protein</fullName>
    </recommendedName>
</protein>
<dbReference type="Gene3D" id="3.40.50.150">
    <property type="entry name" value="Vaccinia Virus protein VP39"/>
    <property type="match status" value="1"/>
</dbReference>
<dbReference type="DNASU" id="1192854"/>
<feature type="domain" description="Methyltransferase type 11" evidence="1">
    <location>
        <begin position="40"/>
        <end position="135"/>
    </location>
</feature>
<dbReference type="HOGENOM" id="CLU_037990_16_1_0"/>
<accession>O66620</accession>
<dbReference type="SUPFAM" id="SSF53335">
    <property type="entry name" value="S-adenosyl-L-methionine-dependent methyltransferases"/>
    <property type="match status" value="1"/>
</dbReference>
<dbReference type="KEGG" id="aae:aq_262"/>
<dbReference type="eggNOG" id="COG2226">
    <property type="taxonomic scope" value="Bacteria"/>
</dbReference>
<organism evidence="2 3">
    <name type="scientific">Aquifex aeolicus (strain VF5)</name>
    <dbReference type="NCBI Taxonomy" id="224324"/>
    <lineage>
        <taxon>Bacteria</taxon>
        <taxon>Pseudomonadati</taxon>
        <taxon>Aquificota</taxon>
        <taxon>Aquificia</taxon>
        <taxon>Aquificales</taxon>
        <taxon>Aquificaceae</taxon>
        <taxon>Aquifex</taxon>
    </lineage>
</organism>